<evidence type="ECO:0000256" key="1">
    <source>
        <dbReference type="SAM" id="MobiDB-lite"/>
    </source>
</evidence>
<dbReference type="Proteomes" id="UP000799118">
    <property type="component" value="Unassembled WGS sequence"/>
</dbReference>
<evidence type="ECO:0000313" key="2">
    <source>
        <dbReference type="EMBL" id="KAE9404359.1"/>
    </source>
</evidence>
<feature type="region of interest" description="Disordered" evidence="1">
    <location>
        <begin position="1"/>
        <end position="32"/>
    </location>
</feature>
<reference evidence="2" key="1">
    <citation type="journal article" date="2019" name="Environ. Microbiol.">
        <title>Fungal ecological strategies reflected in gene transcription - a case study of two litter decomposers.</title>
        <authorList>
            <person name="Barbi F."/>
            <person name="Kohler A."/>
            <person name="Barry K."/>
            <person name="Baskaran P."/>
            <person name="Daum C."/>
            <person name="Fauchery L."/>
            <person name="Ihrmark K."/>
            <person name="Kuo A."/>
            <person name="LaButti K."/>
            <person name="Lipzen A."/>
            <person name="Morin E."/>
            <person name="Grigoriev I.V."/>
            <person name="Henrissat B."/>
            <person name="Lindahl B."/>
            <person name="Martin F."/>
        </authorList>
    </citation>
    <scope>NUCLEOTIDE SEQUENCE</scope>
    <source>
        <strain evidence="2">JB14</strain>
    </source>
</reference>
<dbReference type="EMBL" id="ML769417">
    <property type="protein sequence ID" value="KAE9404359.1"/>
    <property type="molecule type" value="Genomic_DNA"/>
</dbReference>
<sequence length="130" mass="14750">MSIGTGTSPFSLSRRLSSNTPNSITTENQNDLRGEGLNQRIPFIQNMFRKKTRTFSNTSKNTGISIRARLNIAHWTAPLLKSPLGLPRTLHQTVQADFSKACPCTSCQWKQLRISNRQLSTCIKLKWMRD</sequence>
<keyword evidence="3" id="KW-1185">Reference proteome</keyword>
<protein>
    <submittedName>
        <fullName evidence="2">Uncharacterized protein</fullName>
    </submittedName>
</protein>
<proteinExistence type="predicted"/>
<dbReference type="AlphaFoldDB" id="A0A6A4I0U7"/>
<feature type="compositionally biased region" description="Polar residues" evidence="1">
    <location>
        <begin position="1"/>
        <end position="31"/>
    </location>
</feature>
<accession>A0A6A4I0U7</accession>
<name>A0A6A4I0U7_9AGAR</name>
<organism evidence="2 3">
    <name type="scientific">Gymnopus androsaceus JB14</name>
    <dbReference type="NCBI Taxonomy" id="1447944"/>
    <lineage>
        <taxon>Eukaryota</taxon>
        <taxon>Fungi</taxon>
        <taxon>Dikarya</taxon>
        <taxon>Basidiomycota</taxon>
        <taxon>Agaricomycotina</taxon>
        <taxon>Agaricomycetes</taxon>
        <taxon>Agaricomycetidae</taxon>
        <taxon>Agaricales</taxon>
        <taxon>Marasmiineae</taxon>
        <taxon>Omphalotaceae</taxon>
        <taxon>Gymnopus</taxon>
    </lineage>
</organism>
<gene>
    <name evidence="2" type="ORF">BT96DRAFT_426382</name>
</gene>
<evidence type="ECO:0000313" key="3">
    <source>
        <dbReference type="Proteomes" id="UP000799118"/>
    </source>
</evidence>